<feature type="compositionally biased region" description="Polar residues" evidence="2">
    <location>
        <begin position="258"/>
        <end position="269"/>
    </location>
</feature>
<dbReference type="OrthoDB" id="247006at2759"/>
<reference evidence="4" key="1">
    <citation type="submission" date="2025-08" db="UniProtKB">
        <authorList>
            <consortium name="RefSeq"/>
        </authorList>
    </citation>
    <scope>IDENTIFICATION</scope>
    <source>
        <tissue evidence="4">Total insect</tissue>
    </source>
</reference>
<dbReference type="SUPFAM" id="SSF48371">
    <property type="entry name" value="ARM repeat"/>
    <property type="match status" value="1"/>
</dbReference>
<keyword evidence="3" id="KW-1185">Reference proteome</keyword>
<dbReference type="GeneID" id="117643779"/>
<dbReference type="PROSITE" id="PS50176">
    <property type="entry name" value="ARM_REPEAT"/>
    <property type="match status" value="1"/>
</dbReference>
<evidence type="ECO:0000256" key="2">
    <source>
        <dbReference type="SAM" id="MobiDB-lite"/>
    </source>
</evidence>
<evidence type="ECO:0000313" key="4">
    <source>
        <dbReference type="RefSeq" id="XP_034238748.1"/>
    </source>
</evidence>
<feature type="compositionally biased region" description="Polar residues" evidence="2">
    <location>
        <begin position="60"/>
        <end position="76"/>
    </location>
</feature>
<protein>
    <submittedName>
        <fullName evidence="4">Armadillo repeat-containing protein 2 isoform X1</fullName>
    </submittedName>
</protein>
<dbReference type="KEGG" id="tpal:117643779"/>
<feature type="region of interest" description="Disordered" evidence="2">
    <location>
        <begin position="206"/>
        <end position="229"/>
    </location>
</feature>
<proteinExistence type="predicted"/>
<dbReference type="FunCoup" id="A0A6P8YG87">
    <property type="interactions" value="3"/>
</dbReference>
<dbReference type="PANTHER" id="PTHR21356:SF1">
    <property type="entry name" value="ARMADILLO REPEAT-CONTAINING PROTEIN 2"/>
    <property type="match status" value="1"/>
</dbReference>
<dbReference type="SMART" id="SM00185">
    <property type="entry name" value="ARM"/>
    <property type="match status" value="6"/>
</dbReference>
<organism evidence="4">
    <name type="scientific">Thrips palmi</name>
    <name type="common">Melon thrips</name>
    <dbReference type="NCBI Taxonomy" id="161013"/>
    <lineage>
        <taxon>Eukaryota</taxon>
        <taxon>Metazoa</taxon>
        <taxon>Ecdysozoa</taxon>
        <taxon>Arthropoda</taxon>
        <taxon>Hexapoda</taxon>
        <taxon>Insecta</taxon>
        <taxon>Pterygota</taxon>
        <taxon>Neoptera</taxon>
        <taxon>Paraneoptera</taxon>
        <taxon>Thysanoptera</taxon>
        <taxon>Terebrantia</taxon>
        <taxon>Thripoidea</taxon>
        <taxon>Thripidae</taxon>
        <taxon>Thrips</taxon>
    </lineage>
</organism>
<feature type="region of interest" description="Disordered" evidence="2">
    <location>
        <begin position="258"/>
        <end position="309"/>
    </location>
</feature>
<evidence type="ECO:0000313" key="3">
    <source>
        <dbReference type="Proteomes" id="UP000515158"/>
    </source>
</evidence>
<dbReference type="PANTHER" id="PTHR21356">
    <property type="entry name" value="ARMADILLO REPEAT CONTAINING 2"/>
    <property type="match status" value="1"/>
</dbReference>
<dbReference type="InterPro" id="IPR011989">
    <property type="entry name" value="ARM-like"/>
</dbReference>
<gene>
    <name evidence="4" type="primary">LOC117643779</name>
</gene>
<feature type="repeat" description="ARM" evidence="1">
    <location>
        <begin position="904"/>
        <end position="946"/>
    </location>
</feature>
<feature type="compositionally biased region" description="Polar residues" evidence="2">
    <location>
        <begin position="95"/>
        <end position="106"/>
    </location>
</feature>
<feature type="region of interest" description="Disordered" evidence="2">
    <location>
        <begin position="59"/>
        <end position="144"/>
    </location>
</feature>
<accession>A0A6P8YG87</accession>
<dbReference type="Proteomes" id="UP000515158">
    <property type="component" value="Unplaced"/>
</dbReference>
<sequence>MSEHTLVLAGVGSYLCLDMEKKSKSGKSKTHLAFYEPPACVKKTSSEIISEARAAITHSEVANTSKSSSTVIQPVNTKRPYTPRDGQRTLFGRSRGTSQRPPSSFSLRYLQCQDGDSGDASFSNSFPPKRTAQLQPMSTSSHTHSATLDMVKERHLTSEFGSIGDFGSTGDASFPLANAWTRLPSISKMVDAQELRRKRRHQFRASASLDNLPEELEGTDNPSKLHANETPVRNAYSSPKEHFERLSDCLDIADLQRESSAQLSSQTSKTPRKQMKHDNGLVNTMSPSPKNNSLSSSEKPPEPSMLSLDVGNLPSEMLRFQNVATTGQIAKKASMNSSEIEHNLFGPNITTGARDSYPLTEVDGGVFGENLHANVSKKFEPDKESAIYDNCINEAKLANVNKEMKYPEENLMTSKTQQIINKLTELAINGGADAVVMQNLDELYNALNGSVFQRKGDISSKLKTQVLKCVYRFVERSEDSLLLKLARVIFCLPVTGSNLAGVCKLVFKVARTDKNDYLFLEGNILDLFIDALGTASPLEDAEACVYGYGALKFLTMNNQLLSHILDLGTLDLMVLHLKIVNSVRSEGGRLPEQTSHAIFQLTGALRNIAGEETTFPMLVANGAVSQLCQSMELFSTDLDLVTNIARTFSIISTNDDCCKAIAKYRNCTKLFAKLFSKYPGRQDIVVRLGYALGNLLAKSDDIRLQLLETDGAMDTLMDLLQLYLQKDLDLASQDPQHHPQKEQSLPLESGSDGSIEDVIVKMIRIIANMSMNMEVGERLTCTPKALIKDGADLSIRNDSWGDHLNEKDSSIGDRAVSLLLTVLRRKSVAESAELVLSTLSTLNNLTFYPCGAEQSVFNVHIMDLSQALYTLLMSSLDECLVETTKVLGNLTRSKPARDFLLETGGLNQLLKFLQTDNHELLRSTTGVLVNLMADADKREALQHTQGISRLIALLVYHGESDWQLASLICQVLWNFCIDMTNLNWLGADHTSQLVEVLVDFLDDERLFGTRDFIAENNSNENALSGIYQQWEEFAVIATNLLEKIETYMDGIQQHSLPPDLSTGQHNSVISSSANQWEEIPANSGSIVPTPNIT</sequence>
<dbReference type="RefSeq" id="XP_034238748.1">
    <property type="nucleotide sequence ID" value="XM_034382857.1"/>
</dbReference>
<feature type="compositionally biased region" description="Polar residues" evidence="2">
    <location>
        <begin position="120"/>
        <end position="144"/>
    </location>
</feature>
<dbReference type="AlphaFoldDB" id="A0A6P8YG87"/>
<dbReference type="GO" id="GO:0044782">
    <property type="term" value="P:cilium organization"/>
    <property type="evidence" value="ECO:0007669"/>
    <property type="project" value="TreeGrafter"/>
</dbReference>
<dbReference type="InterPro" id="IPR000225">
    <property type="entry name" value="Armadillo"/>
</dbReference>
<evidence type="ECO:0000256" key="1">
    <source>
        <dbReference type="PROSITE-ProRule" id="PRU00259"/>
    </source>
</evidence>
<dbReference type="Gene3D" id="1.25.10.10">
    <property type="entry name" value="Leucine-rich Repeat Variant"/>
    <property type="match status" value="2"/>
</dbReference>
<feature type="compositionally biased region" description="Low complexity" evidence="2">
    <location>
        <begin position="285"/>
        <end position="298"/>
    </location>
</feature>
<name>A0A6P8YG87_THRPL</name>
<dbReference type="InterPro" id="IPR016024">
    <property type="entry name" value="ARM-type_fold"/>
</dbReference>
<dbReference type="InParanoid" id="A0A6P8YG87"/>
<dbReference type="InterPro" id="IPR038905">
    <property type="entry name" value="ARMC2"/>
</dbReference>